<dbReference type="Pfam" id="PF00669">
    <property type="entry name" value="Flagellin_N"/>
    <property type="match status" value="1"/>
</dbReference>
<dbReference type="EMBL" id="FNQN01000001">
    <property type="protein sequence ID" value="SDZ80024.1"/>
    <property type="molecule type" value="Genomic_DNA"/>
</dbReference>
<reference evidence="2 3" key="1">
    <citation type="submission" date="2016-10" db="EMBL/GenBank/DDBJ databases">
        <authorList>
            <person name="de Groot N.N."/>
        </authorList>
    </citation>
    <scope>NUCLEOTIDE SEQUENCE [LARGE SCALE GENOMIC DNA]</scope>
    <source>
        <strain evidence="2 3">DSM 7343</strain>
    </source>
</reference>
<sequence>MKITQMATYRSLQYNLGKNSDSLNKLYEQAATGKQLERASDDPSGLSPLFSSRTQIETSDRYLETIATTQDNLDIVDGYLDSAESLLVRAKEIAIYGVNDSLSDEDMQTLAAEVVQLQSALLDIANAKVDSKYIFAGYAETTLPFSGDPVVYNGTDDHKLVETSAGQTVQTNLTGNEVFMEPVDMFAVLSDLEAALSSADGDAVEAELDNLEAVAEQVRSKQSEMGNINSHLDDVSSLTENIKLQMQERLSSYEDADIVAVMTGITQAEQAYEAALSVSARVSSLSILDYL</sequence>
<dbReference type="GO" id="GO:0071973">
    <property type="term" value="P:bacterial-type flagellum-dependent cell motility"/>
    <property type="evidence" value="ECO:0007669"/>
    <property type="project" value="InterPro"/>
</dbReference>
<dbReference type="NCBIfam" id="TIGR02550">
    <property type="entry name" value="flagell_flgL"/>
    <property type="match status" value="1"/>
</dbReference>
<dbReference type="GO" id="GO:0005198">
    <property type="term" value="F:structural molecule activity"/>
    <property type="evidence" value="ECO:0007669"/>
    <property type="project" value="InterPro"/>
</dbReference>
<dbReference type="InterPro" id="IPR013384">
    <property type="entry name" value="Flagell_FlgL"/>
</dbReference>
<dbReference type="InterPro" id="IPR001029">
    <property type="entry name" value="Flagellin_N"/>
</dbReference>
<gene>
    <name evidence="2" type="ORF">SAMN05660420_00374</name>
</gene>
<dbReference type="Proteomes" id="UP000199409">
    <property type="component" value="Unassembled WGS sequence"/>
</dbReference>
<organism evidence="2 3">
    <name type="scientific">Desulfuromusa kysingii</name>
    <dbReference type="NCBI Taxonomy" id="37625"/>
    <lineage>
        <taxon>Bacteria</taxon>
        <taxon>Pseudomonadati</taxon>
        <taxon>Thermodesulfobacteriota</taxon>
        <taxon>Desulfuromonadia</taxon>
        <taxon>Desulfuromonadales</taxon>
        <taxon>Geopsychrobacteraceae</taxon>
        <taxon>Desulfuromusa</taxon>
    </lineage>
</organism>
<name>A0A1H3W0Q3_9BACT</name>
<keyword evidence="2" id="KW-0969">Cilium</keyword>
<keyword evidence="2" id="KW-0282">Flagellum</keyword>
<accession>A0A1H3W0Q3</accession>
<keyword evidence="2" id="KW-0966">Cell projection</keyword>
<evidence type="ECO:0000313" key="2">
    <source>
        <dbReference type="EMBL" id="SDZ80024.1"/>
    </source>
</evidence>
<proteinExistence type="predicted"/>
<dbReference type="AlphaFoldDB" id="A0A1H3W0Q3"/>
<dbReference type="STRING" id="37625.SAMN05660420_00374"/>
<evidence type="ECO:0000313" key="3">
    <source>
        <dbReference type="Proteomes" id="UP000199409"/>
    </source>
</evidence>
<dbReference type="InterPro" id="IPR001492">
    <property type="entry name" value="Flagellin"/>
</dbReference>
<dbReference type="PANTHER" id="PTHR42792">
    <property type="entry name" value="FLAGELLIN"/>
    <property type="match status" value="1"/>
</dbReference>
<dbReference type="OrthoDB" id="9758307at2"/>
<dbReference type="SUPFAM" id="SSF64518">
    <property type="entry name" value="Phase 1 flagellin"/>
    <property type="match status" value="1"/>
</dbReference>
<dbReference type="RefSeq" id="WP_092344227.1">
    <property type="nucleotide sequence ID" value="NZ_FNQN01000001.1"/>
</dbReference>
<feature type="domain" description="Flagellin N-terminal" evidence="1">
    <location>
        <begin position="7"/>
        <end position="138"/>
    </location>
</feature>
<protein>
    <submittedName>
        <fullName evidence="2">Flagellar hook-associated protein 3 FlgL</fullName>
    </submittedName>
</protein>
<keyword evidence="3" id="KW-1185">Reference proteome</keyword>
<dbReference type="Gene3D" id="1.20.1330.10">
    <property type="entry name" value="f41 fragment of flagellin, N-terminal domain"/>
    <property type="match status" value="1"/>
</dbReference>
<dbReference type="PANTHER" id="PTHR42792:SF1">
    <property type="entry name" value="FLAGELLAR HOOK-ASSOCIATED PROTEIN 3"/>
    <property type="match status" value="1"/>
</dbReference>
<evidence type="ECO:0000259" key="1">
    <source>
        <dbReference type="Pfam" id="PF00669"/>
    </source>
</evidence>
<dbReference type="GO" id="GO:0009424">
    <property type="term" value="C:bacterial-type flagellum hook"/>
    <property type="evidence" value="ECO:0007669"/>
    <property type="project" value="InterPro"/>
</dbReference>